<dbReference type="PANTHER" id="PTHR45295">
    <property type="entry name" value="CHAPERONE PROTEIN DNAJ C76, CHLOROPLASTIC"/>
    <property type="match status" value="1"/>
</dbReference>
<dbReference type="EMBL" id="CM001883">
    <property type="protein sequence ID" value="EOY11339.1"/>
    <property type="molecule type" value="Genomic_DNA"/>
</dbReference>
<dbReference type="CDD" id="cd06257">
    <property type="entry name" value="DnaJ"/>
    <property type="match status" value="1"/>
</dbReference>
<accession>A0A061FA07</accession>
<feature type="signal peptide" evidence="1">
    <location>
        <begin position="1"/>
        <end position="20"/>
    </location>
</feature>
<dbReference type="SMART" id="SM00271">
    <property type="entry name" value="DnaJ"/>
    <property type="match status" value="1"/>
</dbReference>
<dbReference type="Pfam" id="PF00226">
    <property type="entry name" value="DnaJ"/>
    <property type="match status" value="1"/>
</dbReference>
<keyword evidence="4" id="KW-1185">Reference proteome</keyword>
<protein>
    <submittedName>
        <fullName evidence="3">Chaperone DnaJ-domain superfamily protein</fullName>
    </submittedName>
</protein>
<dbReference type="STRING" id="3641.A0A061FA07"/>
<dbReference type="Gramene" id="EOY11339">
    <property type="protein sequence ID" value="EOY11339"/>
    <property type="gene ID" value="TCM_026555"/>
</dbReference>
<dbReference type="InParanoid" id="A0A061FA07"/>
<dbReference type="PANTHER" id="PTHR45295:SF3">
    <property type="entry name" value="CHAPERONE DNAJ-DOMAIN SUPERFAMILY PROTEIN"/>
    <property type="match status" value="1"/>
</dbReference>
<evidence type="ECO:0000313" key="3">
    <source>
        <dbReference type="EMBL" id="EOY11339.1"/>
    </source>
</evidence>
<reference evidence="3 4" key="1">
    <citation type="journal article" date="2013" name="Genome Biol.">
        <title>The genome sequence of the most widely cultivated cacao type and its use to identify candidate genes regulating pod color.</title>
        <authorList>
            <person name="Motamayor J.C."/>
            <person name="Mockaitis K."/>
            <person name="Schmutz J."/>
            <person name="Haiminen N."/>
            <person name="Iii D.L."/>
            <person name="Cornejo O."/>
            <person name="Findley S.D."/>
            <person name="Zheng P."/>
            <person name="Utro F."/>
            <person name="Royaert S."/>
            <person name="Saski C."/>
            <person name="Jenkins J."/>
            <person name="Podicheti R."/>
            <person name="Zhao M."/>
            <person name="Scheffler B.E."/>
            <person name="Stack J.C."/>
            <person name="Feltus F.A."/>
            <person name="Mustiga G.M."/>
            <person name="Amores F."/>
            <person name="Phillips W."/>
            <person name="Marelli J.P."/>
            <person name="May G.D."/>
            <person name="Shapiro H."/>
            <person name="Ma J."/>
            <person name="Bustamante C.D."/>
            <person name="Schnell R.J."/>
            <person name="Main D."/>
            <person name="Gilbert D."/>
            <person name="Parida L."/>
            <person name="Kuhn D.N."/>
        </authorList>
    </citation>
    <scope>NUCLEOTIDE SEQUENCE [LARGE SCALE GENOMIC DNA]</scope>
    <source>
        <strain evidence="4">cv. Matina 1-6</strain>
    </source>
</reference>
<dbReference type="Gene3D" id="3.30.70.20">
    <property type="match status" value="1"/>
</dbReference>
<dbReference type="InterPro" id="IPR001623">
    <property type="entry name" value="DnaJ_domain"/>
</dbReference>
<organism evidence="3 4">
    <name type="scientific">Theobroma cacao</name>
    <name type="common">Cacao</name>
    <name type="synonym">Cocoa</name>
    <dbReference type="NCBI Taxonomy" id="3641"/>
    <lineage>
        <taxon>Eukaryota</taxon>
        <taxon>Viridiplantae</taxon>
        <taxon>Streptophyta</taxon>
        <taxon>Embryophyta</taxon>
        <taxon>Tracheophyta</taxon>
        <taxon>Spermatophyta</taxon>
        <taxon>Magnoliopsida</taxon>
        <taxon>eudicotyledons</taxon>
        <taxon>Gunneridae</taxon>
        <taxon>Pentapetalae</taxon>
        <taxon>rosids</taxon>
        <taxon>malvids</taxon>
        <taxon>Malvales</taxon>
        <taxon>Malvaceae</taxon>
        <taxon>Byttnerioideae</taxon>
        <taxon>Theobroma</taxon>
    </lineage>
</organism>
<evidence type="ECO:0000313" key="4">
    <source>
        <dbReference type="Proteomes" id="UP000026915"/>
    </source>
</evidence>
<sequence length="293" mass="32656">MKSLCLCSSIPLILPLSATALDLNGRNFTNFTIRSPRRRFSPRLTVNCRSRAGEDPSPVLSSSTAFAVLGIHPNCSTAELKAAFRAKVKEYHPDVNRGGGDSDTMIRRVIQAYEILSNYSRSEIIESLFLPFHFSVVILWNIFGGSMFTVGCALCRECLDPFDSPECEAFDVFVNEVLCVGKGCPYSCVKRAPRAFTYDPSTGTARATSQGHAEDYQVQLAVGQCPRSCIHFVTPSQRIILEELLDSILDKPFDTSAEADLLYSLIVKAKFENNRYQKPKKQPKTSTKNVDWF</sequence>
<name>A0A061FA07_THECC</name>
<keyword evidence="1" id="KW-0732">Signal</keyword>
<dbReference type="GO" id="GO:0009507">
    <property type="term" value="C:chloroplast"/>
    <property type="evidence" value="ECO:0007669"/>
    <property type="project" value="EnsemblPlants"/>
</dbReference>
<feature type="domain" description="J" evidence="2">
    <location>
        <begin position="64"/>
        <end position="121"/>
    </location>
</feature>
<dbReference type="HOGENOM" id="CLU_081694_0_0_1"/>
<dbReference type="SUPFAM" id="SSF46565">
    <property type="entry name" value="Chaperone J-domain"/>
    <property type="match status" value="1"/>
</dbReference>
<feature type="chain" id="PRO_5001598048" evidence="1">
    <location>
        <begin position="21"/>
        <end position="293"/>
    </location>
</feature>
<dbReference type="InterPro" id="IPR036869">
    <property type="entry name" value="J_dom_sf"/>
</dbReference>
<dbReference type="Gene3D" id="1.10.287.110">
    <property type="entry name" value="DnaJ domain"/>
    <property type="match status" value="1"/>
</dbReference>
<evidence type="ECO:0000256" key="1">
    <source>
        <dbReference type="SAM" id="SignalP"/>
    </source>
</evidence>
<proteinExistence type="predicted"/>
<gene>
    <name evidence="3" type="ORF">TCM_026555</name>
</gene>
<dbReference type="OMA" id="STEHVDW"/>
<dbReference type="PRINTS" id="PR00625">
    <property type="entry name" value="JDOMAIN"/>
</dbReference>
<dbReference type="Pfam" id="PF13370">
    <property type="entry name" value="Fer4_13"/>
    <property type="match status" value="1"/>
</dbReference>
<dbReference type="AlphaFoldDB" id="A0A061FA07"/>
<evidence type="ECO:0000259" key="2">
    <source>
        <dbReference type="PROSITE" id="PS50076"/>
    </source>
</evidence>
<dbReference type="FunCoup" id="A0A061FA07">
    <property type="interactions" value="247"/>
</dbReference>
<dbReference type="eggNOG" id="KOG4197">
    <property type="taxonomic scope" value="Eukaryota"/>
</dbReference>
<dbReference type="PROSITE" id="PS50076">
    <property type="entry name" value="DNAJ_2"/>
    <property type="match status" value="1"/>
</dbReference>
<dbReference type="Proteomes" id="UP000026915">
    <property type="component" value="Chromosome 5"/>
</dbReference>